<dbReference type="Gene3D" id="3.40.50.150">
    <property type="entry name" value="Vaccinia Virus protein VP39"/>
    <property type="match status" value="1"/>
</dbReference>
<protein>
    <recommendedName>
        <fullName evidence="4">Class I SAM-dependent methyltransferase</fullName>
    </recommendedName>
</protein>
<evidence type="ECO:0000256" key="1">
    <source>
        <dbReference type="SAM" id="Phobius"/>
    </source>
</evidence>
<evidence type="ECO:0000313" key="2">
    <source>
        <dbReference type="EMBL" id="MFC4095468.1"/>
    </source>
</evidence>
<keyword evidence="1" id="KW-0812">Transmembrane</keyword>
<evidence type="ECO:0000313" key="3">
    <source>
        <dbReference type="Proteomes" id="UP001595814"/>
    </source>
</evidence>
<dbReference type="Proteomes" id="UP001595814">
    <property type="component" value="Unassembled WGS sequence"/>
</dbReference>
<accession>A0ABV8JSF4</accession>
<proteinExistence type="predicted"/>
<dbReference type="SUPFAM" id="SSF53335">
    <property type="entry name" value="S-adenosyl-L-methionine-dependent methyltransferases"/>
    <property type="match status" value="1"/>
</dbReference>
<keyword evidence="3" id="KW-1185">Reference proteome</keyword>
<keyword evidence="1" id="KW-0472">Membrane</keyword>
<feature type="transmembrane region" description="Helical" evidence="1">
    <location>
        <begin position="168"/>
        <end position="190"/>
    </location>
</feature>
<keyword evidence="1" id="KW-1133">Transmembrane helix</keyword>
<name>A0ABV8JSF4_9FLAO</name>
<dbReference type="InterPro" id="IPR029063">
    <property type="entry name" value="SAM-dependent_MTases_sf"/>
</dbReference>
<dbReference type="RefSeq" id="WP_192460852.1">
    <property type="nucleotide sequence ID" value="NZ_JACYFJ010000001.1"/>
</dbReference>
<sequence length="268" mass="30130">MKRIQLFEFEDFSWFPTSVRTGMTNLIEVLHRMMGISKVLSNHLAGILKENNLKQIVDLGSGSGGCMPDILEQLHQTDGLQHVQLLITDLYPNKKIIEKFAADGNPKTSYHHSSVNATDLSQVPAGLKTMVNSFHHMPPKAARQILKTAKDNNEPILIYEMAENNMPLLLWWLLLPISLVLLVVMVFFMTPFVKNLTLKQVLLTYLIPVIPICYAWDGQASLPRMYAMKDMDVLLNGLHSDTYSWSKGPALRANGKPLGTYLLGMPKA</sequence>
<evidence type="ECO:0008006" key="4">
    <source>
        <dbReference type="Google" id="ProtNLM"/>
    </source>
</evidence>
<feature type="transmembrane region" description="Helical" evidence="1">
    <location>
        <begin position="196"/>
        <end position="216"/>
    </location>
</feature>
<comment type="caution">
    <text evidence="2">The sequence shown here is derived from an EMBL/GenBank/DDBJ whole genome shotgun (WGS) entry which is preliminary data.</text>
</comment>
<organism evidence="2 3">
    <name type="scientific">Euzebyella saccharophila</name>
    <dbReference type="NCBI Taxonomy" id="679664"/>
    <lineage>
        <taxon>Bacteria</taxon>
        <taxon>Pseudomonadati</taxon>
        <taxon>Bacteroidota</taxon>
        <taxon>Flavobacteriia</taxon>
        <taxon>Flavobacteriales</taxon>
        <taxon>Flavobacteriaceae</taxon>
        <taxon>Euzebyella</taxon>
    </lineage>
</organism>
<dbReference type="EMBL" id="JBHSAW010000004">
    <property type="protein sequence ID" value="MFC4095468.1"/>
    <property type="molecule type" value="Genomic_DNA"/>
</dbReference>
<gene>
    <name evidence="2" type="ORF">ACFOUT_06260</name>
</gene>
<reference evidence="3" key="1">
    <citation type="journal article" date="2019" name="Int. J. Syst. Evol. Microbiol.">
        <title>The Global Catalogue of Microorganisms (GCM) 10K type strain sequencing project: providing services to taxonomists for standard genome sequencing and annotation.</title>
        <authorList>
            <consortium name="The Broad Institute Genomics Platform"/>
            <consortium name="The Broad Institute Genome Sequencing Center for Infectious Disease"/>
            <person name="Wu L."/>
            <person name="Ma J."/>
        </authorList>
    </citation>
    <scope>NUCLEOTIDE SEQUENCE [LARGE SCALE GENOMIC DNA]</scope>
    <source>
        <strain evidence="3">CECT 7477</strain>
    </source>
</reference>